<dbReference type="InterPro" id="IPR019740">
    <property type="entry name" value="Pyridox_Oxase_CS"/>
</dbReference>
<sequence>MPLSLAQMRRNYTLGGLQEEAAPHDPLLMFNQWLQQARETESAPVEANSMHLATVDRQGRPHGRVLLLKGVSEAGFTFFGNYLSAKGQELEANPWAAMTFFWPALERQVRIEGQVRRLDPQLSDDYFDSRPLASRLGAWASPQSRVLADRAALEALLAQTIRRFVDQPLRRPEHWGGYCLEPERMEFWQGRADRLHDRLDYRLQDGQWTRSRLAP</sequence>
<dbReference type="Proteomes" id="UP000028931">
    <property type="component" value="Chromosome"/>
</dbReference>
<comment type="catalytic activity">
    <reaction evidence="5">
        <text>pyridoxine 5'-phosphate + O2 = pyridoxal 5'-phosphate + H2O2</text>
        <dbReference type="Rhea" id="RHEA:15149"/>
        <dbReference type="ChEBI" id="CHEBI:15379"/>
        <dbReference type="ChEBI" id="CHEBI:16240"/>
        <dbReference type="ChEBI" id="CHEBI:58589"/>
        <dbReference type="ChEBI" id="CHEBI:597326"/>
        <dbReference type="EC" id="1.4.3.5"/>
    </reaction>
</comment>
<feature type="binding site" evidence="5 7">
    <location>
        <begin position="64"/>
        <end position="69"/>
    </location>
    <ligand>
        <name>FMN</name>
        <dbReference type="ChEBI" id="CHEBI:58210"/>
    </ligand>
</feature>
<feature type="domain" description="Pyridoxamine 5'-phosphate oxidase N-terminal" evidence="8">
    <location>
        <begin position="46"/>
        <end position="155"/>
    </location>
</feature>
<dbReference type="KEGG" id="palk:PSAKL28_21290"/>
<feature type="binding site" evidence="5 7">
    <location>
        <position position="108"/>
    </location>
    <ligand>
        <name>FMN</name>
        <dbReference type="ChEBI" id="CHEBI:58210"/>
    </ligand>
</feature>
<dbReference type="EC" id="1.4.3.5" evidence="5"/>
<comment type="pathway">
    <text evidence="5">Cofactor metabolism; pyridoxal 5'-phosphate salvage; pyridoxal 5'-phosphate from pyridoxamine 5'-phosphate: step 1/1.</text>
</comment>
<evidence type="ECO:0000256" key="7">
    <source>
        <dbReference type="PIRSR" id="PIRSR000190-2"/>
    </source>
</evidence>
<evidence type="ECO:0000256" key="5">
    <source>
        <dbReference type="HAMAP-Rule" id="MF_01629"/>
    </source>
</evidence>
<feature type="domain" description="Pyridoxine 5'-phosphate oxidase dimerisation C-terminal" evidence="9">
    <location>
        <begin position="175"/>
        <end position="215"/>
    </location>
</feature>
<dbReference type="eggNOG" id="COG0259">
    <property type="taxonomic scope" value="Bacteria"/>
</dbReference>
<dbReference type="RefSeq" id="WP_038610002.1">
    <property type="nucleotide sequence ID" value="NZ_CP009048.1"/>
</dbReference>
<evidence type="ECO:0000259" key="9">
    <source>
        <dbReference type="Pfam" id="PF10590"/>
    </source>
</evidence>
<dbReference type="HAMAP" id="MF_01629">
    <property type="entry name" value="PdxH"/>
    <property type="match status" value="1"/>
</dbReference>
<evidence type="ECO:0000256" key="3">
    <source>
        <dbReference type="ARBA" id="ARBA00022643"/>
    </source>
</evidence>
<keyword evidence="5" id="KW-0664">Pyridoxine biosynthesis</keyword>
<dbReference type="SUPFAM" id="SSF50475">
    <property type="entry name" value="FMN-binding split barrel"/>
    <property type="match status" value="1"/>
</dbReference>
<keyword evidence="4 5" id="KW-0560">Oxidoreductase</keyword>
<protein>
    <recommendedName>
        <fullName evidence="5">Pyridoxine/pyridoxamine 5'-phosphate oxidase</fullName>
        <ecNumber evidence="5">1.4.3.5</ecNumber>
    </recommendedName>
    <alternativeName>
        <fullName evidence="5">PNP/PMP oxidase</fullName>
        <shortName evidence="5">PNPOx</shortName>
    </alternativeName>
    <alternativeName>
        <fullName evidence="5">Pyridoxal 5'-phosphate synthase</fullName>
    </alternativeName>
</protein>
<dbReference type="Gene3D" id="2.30.110.10">
    <property type="entry name" value="Electron Transport, Fmn-binding Protein, Chain A"/>
    <property type="match status" value="1"/>
</dbReference>
<gene>
    <name evidence="5" type="primary">pdxH</name>
    <name evidence="10" type="ORF">PSAKL28_21290</name>
</gene>
<accession>A0A077F9Z7</accession>
<comment type="caution">
    <text evidence="5">Lacks conserved residue(s) required for the propagation of feature annotation.</text>
</comment>
<dbReference type="PANTHER" id="PTHR10851">
    <property type="entry name" value="PYRIDOXINE-5-PHOSPHATE OXIDASE"/>
    <property type="match status" value="1"/>
</dbReference>
<dbReference type="InterPro" id="IPR012349">
    <property type="entry name" value="Split_barrel_FMN-bd"/>
</dbReference>
<feature type="binding site" evidence="5 7">
    <location>
        <begin position="143"/>
        <end position="144"/>
    </location>
    <ligand>
        <name>FMN</name>
        <dbReference type="ChEBI" id="CHEBI:58210"/>
    </ligand>
</feature>
<feature type="binding site" evidence="5 6">
    <location>
        <position position="134"/>
    </location>
    <ligand>
        <name>substrate</name>
    </ligand>
</feature>
<dbReference type="PANTHER" id="PTHR10851:SF0">
    <property type="entry name" value="PYRIDOXINE-5'-PHOSPHATE OXIDASE"/>
    <property type="match status" value="1"/>
</dbReference>
<comment type="similarity">
    <text evidence="1 5">Belongs to the pyridoxamine 5'-phosphate oxidase family.</text>
</comment>
<comment type="pathway">
    <text evidence="5">Cofactor metabolism; pyridoxal 5'-phosphate salvage; pyridoxal 5'-phosphate from pyridoxine 5'-phosphate: step 1/1.</text>
</comment>
<evidence type="ECO:0000256" key="2">
    <source>
        <dbReference type="ARBA" id="ARBA00022630"/>
    </source>
</evidence>
<dbReference type="Pfam" id="PF01243">
    <property type="entry name" value="PNPOx_N"/>
    <property type="match status" value="1"/>
</dbReference>
<feature type="binding site" evidence="5 7">
    <location>
        <position position="188"/>
    </location>
    <ligand>
        <name>FMN</name>
        <dbReference type="ChEBI" id="CHEBI:58210"/>
    </ligand>
</feature>
<dbReference type="HOGENOM" id="CLU_032263_2_2_6"/>
<dbReference type="AlphaFoldDB" id="A0A077F9Z7"/>
<feature type="binding site" evidence="5 7">
    <location>
        <position position="86"/>
    </location>
    <ligand>
        <name>FMN</name>
        <dbReference type="ChEBI" id="CHEBI:58210"/>
    </ligand>
</feature>
<evidence type="ECO:0000256" key="6">
    <source>
        <dbReference type="PIRSR" id="PIRSR000190-1"/>
    </source>
</evidence>
<dbReference type="UniPathway" id="UPA01068">
    <property type="reaction ID" value="UER00304"/>
</dbReference>
<feature type="binding site" evidence="5 6">
    <location>
        <begin position="194"/>
        <end position="196"/>
    </location>
    <ligand>
        <name>substrate</name>
    </ligand>
</feature>
<dbReference type="OrthoDB" id="9780392at2"/>
<dbReference type="InterPro" id="IPR011576">
    <property type="entry name" value="Pyridox_Oxase_N"/>
</dbReference>
<organism evidence="10 11">
    <name type="scientific">Pseudomonas alkylphenolica</name>
    <dbReference type="NCBI Taxonomy" id="237609"/>
    <lineage>
        <taxon>Bacteria</taxon>
        <taxon>Pseudomonadati</taxon>
        <taxon>Pseudomonadota</taxon>
        <taxon>Gammaproteobacteria</taxon>
        <taxon>Pseudomonadales</taxon>
        <taxon>Pseudomonadaceae</taxon>
        <taxon>Pseudomonas</taxon>
    </lineage>
</organism>
<dbReference type="NCBIfam" id="NF004231">
    <property type="entry name" value="PRK05679.1"/>
    <property type="match status" value="1"/>
</dbReference>
<dbReference type="Pfam" id="PF10590">
    <property type="entry name" value="PNP_phzG_C"/>
    <property type="match status" value="1"/>
</dbReference>
<keyword evidence="2 5" id="KW-0285">Flavoprotein</keyword>
<feature type="binding site" evidence="6">
    <location>
        <begin position="9"/>
        <end position="12"/>
    </location>
    <ligand>
        <name>substrate</name>
    </ligand>
</feature>
<feature type="binding site" evidence="5 7">
    <location>
        <position position="198"/>
    </location>
    <ligand>
        <name>FMN</name>
        <dbReference type="ChEBI" id="CHEBI:58210"/>
    </ligand>
</feature>
<dbReference type="GO" id="GO:0004733">
    <property type="term" value="F:pyridoxamine phosphate oxidase activity"/>
    <property type="evidence" value="ECO:0007669"/>
    <property type="project" value="UniProtKB-UniRule"/>
</dbReference>
<dbReference type="InterPro" id="IPR019576">
    <property type="entry name" value="Pyridoxamine_oxidase_dimer_C"/>
</dbReference>
<feature type="binding site" evidence="5 6">
    <location>
        <position position="126"/>
    </location>
    <ligand>
        <name>substrate</name>
    </ligand>
</feature>
<evidence type="ECO:0000313" key="11">
    <source>
        <dbReference type="Proteomes" id="UP000028931"/>
    </source>
</evidence>
<feature type="binding site" evidence="5 6">
    <location>
        <position position="69"/>
    </location>
    <ligand>
        <name>substrate</name>
    </ligand>
</feature>
<dbReference type="NCBIfam" id="TIGR00558">
    <property type="entry name" value="pdxH"/>
    <property type="match status" value="1"/>
</dbReference>
<keyword evidence="3 5" id="KW-0288">FMN</keyword>
<comment type="catalytic activity">
    <reaction evidence="5">
        <text>pyridoxamine 5'-phosphate + O2 + H2O = pyridoxal 5'-phosphate + H2O2 + NH4(+)</text>
        <dbReference type="Rhea" id="RHEA:15817"/>
        <dbReference type="ChEBI" id="CHEBI:15377"/>
        <dbReference type="ChEBI" id="CHEBI:15379"/>
        <dbReference type="ChEBI" id="CHEBI:16240"/>
        <dbReference type="ChEBI" id="CHEBI:28938"/>
        <dbReference type="ChEBI" id="CHEBI:58451"/>
        <dbReference type="ChEBI" id="CHEBI:597326"/>
        <dbReference type="EC" id="1.4.3.5"/>
    </reaction>
</comment>
<comment type="function">
    <text evidence="5">Catalyzes the oxidation of either pyridoxine 5'-phosphate (PNP) or pyridoxamine 5'-phosphate (PMP) into pyridoxal 5'-phosphate (PLP).</text>
</comment>
<dbReference type="PROSITE" id="PS01064">
    <property type="entry name" value="PYRIDOX_OXIDASE"/>
    <property type="match status" value="1"/>
</dbReference>
<evidence type="ECO:0000256" key="4">
    <source>
        <dbReference type="ARBA" id="ARBA00023002"/>
    </source>
</evidence>
<dbReference type="InterPro" id="IPR000659">
    <property type="entry name" value="Pyridox_Oxase"/>
</dbReference>
<evidence type="ECO:0000259" key="8">
    <source>
        <dbReference type="Pfam" id="PF01243"/>
    </source>
</evidence>
<name>A0A077F9Z7_9PSED</name>
<comment type="subunit">
    <text evidence="5">Homodimer.</text>
</comment>
<dbReference type="PIRSF" id="PIRSF000190">
    <property type="entry name" value="Pyd_amn-ph_oxd"/>
    <property type="match status" value="1"/>
</dbReference>
<proteinExistence type="inferred from homology"/>
<dbReference type="GO" id="GO:0008615">
    <property type="term" value="P:pyridoxine biosynthetic process"/>
    <property type="evidence" value="ECO:0007669"/>
    <property type="project" value="UniProtKB-UniRule"/>
</dbReference>
<dbReference type="GO" id="GO:0010181">
    <property type="term" value="F:FMN binding"/>
    <property type="evidence" value="ECO:0007669"/>
    <property type="project" value="UniProtKB-UniRule"/>
</dbReference>
<evidence type="ECO:0000256" key="1">
    <source>
        <dbReference type="ARBA" id="ARBA00007301"/>
    </source>
</evidence>
<comment type="cofactor">
    <cofactor evidence="5 7">
        <name>FMN</name>
        <dbReference type="ChEBI" id="CHEBI:58210"/>
    </cofactor>
    <text evidence="5 7">Binds 1 FMN per subunit.</text>
</comment>
<evidence type="ECO:0000313" key="10">
    <source>
        <dbReference type="EMBL" id="AIL61350.1"/>
    </source>
</evidence>
<feature type="binding site" evidence="5 6">
    <location>
        <position position="130"/>
    </location>
    <ligand>
        <name>substrate</name>
    </ligand>
</feature>
<dbReference type="EMBL" id="CP009048">
    <property type="protein sequence ID" value="AIL61350.1"/>
    <property type="molecule type" value="Genomic_DNA"/>
</dbReference>
<reference evidence="10 11" key="1">
    <citation type="submission" date="2014-07" db="EMBL/GenBank/DDBJ databases">
        <authorList>
            <person name="Lee K."/>
            <person name="Lim J.Y."/>
            <person name="Hwang I."/>
        </authorList>
    </citation>
    <scope>NUCLEOTIDE SEQUENCE [LARGE SCALE GENOMIC DNA]</scope>
    <source>
        <strain evidence="10 11">KL28</strain>
    </source>
</reference>